<sequence>MKEISAFVLGKSWLGTGGDRLGNAIVLERRNCAPDDRFRPDSELPFQRSAPIPRRCVNVVSRDGRRLGACAGCGSRAKGLSRKTWSRSDAQSSGARGSRASRKEHDDVVNGGDL</sequence>
<feature type="region of interest" description="Disordered" evidence="1">
    <location>
        <begin position="74"/>
        <end position="114"/>
    </location>
</feature>
<dbReference type="AlphaFoldDB" id="A0A1I7Y7P2"/>
<evidence type="ECO:0000313" key="3">
    <source>
        <dbReference type="WBParaSite" id="L893_g13587.t1"/>
    </source>
</evidence>
<name>A0A1I7Y7P2_9BILA</name>
<dbReference type="Proteomes" id="UP000095287">
    <property type="component" value="Unplaced"/>
</dbReference>
<keyword evidence="2" id="KW-1185">Reference proteome</keyword>
<protein>
    <submittedName>
        <fullName evidence="3">Uncharacterized protein</fullName>
    </submittedName>
</protein>
<proteinExistence type="predicted"/>
<evidence type="ECO:0000313" key="2">
    <source>
        <dbReference type="Proteomes" id="UP000095287"/>
    </source>
</evidence>
<feature type="compositionally biased region" description="Low complexity" evidence="1">
    <location>
        <begin position="87"/>
        <end position="98"/>
    </location>
</feature>
<reference evidence="3" key="1">
    <citation type="submission" date="2016-11" db="UniProtKB">
        <authorList>
            <consortium name="WormBaseParasite"/>
        </authorList>
    </citation>
    <scope>IDENTIFICATION</scope>
</reference>
<organism evidence="2 3">
    <name type="scientific">Steinernema glaseri</name>
    <dbReference type="NCBI Taxonomy" id="37863"/>
    <lineage>
        <taxon>Eukaryota</taxon>
        <taxon>Metazoa</taxon>
        <taxon>Ecdysozoa</taxon>
        <taxon>Nematoda</taxon>
        <taxon>Chromadorea</taxon>
        <taxon>Rhabditida</taxon>
        <taxon>Tylenchina</taxon>
        <taxon>Panagrolaimomorpha</taxon>
        <taxon>Strongyloidoidea</taxon>
        <taxon>Steinernematidae</taxon>
        <taxon>Steinernema</taxon>
    </lineage>
</organism>
<dbReference type="WBParaSite" id="L893_g13587.t1">
    <property type="protein sequence ID" value="L893_g13587.t1"/>
    <property type="gene ID" value="L893_g13587"/>
</dbReference>
<evidence type="ECO:0000256" key="1">
    <source>
        <dbReference type="SAM" id="MobiDB-lite"/>
    </source>
</evidence>
<accession>A0A1I7Y7P2</accession>